<keyword evidence="3" id="KW-1185">Reference proteome</keyword>
<dbReference type="EMBL" id="BQNB010012932">
    <property type="protein sequence ID" value="GJT09740.1"/>
    <property type="molecule type" value="Genomic_DNA"/>
</dbReference>
<sequence length="266" mass="29883">MQTKIELTLEQSQQGVSNDVLILRFEWKPCQGGFFEIYLIHRFDDVLQAHVHRVGFITTLLILSSFQSQSFNIKIVDSNLPHYQRASKSNKVSSIGEIVRLIITYVKQECNKYEHVGQEHNPSLAKPGPSRKDPNATYCAQGYKGPISTHWRGDLVGLPLHRAINTSHGATTASTQATAVNSTTIDNLSDAVICAFFASQPNSPKLTIRKCDAAEKAYEAKREKELAIMQCKELEFLMIDHSSLPPAKRAIIERKQAEIMRKYPDA</sequence>
<evidence type="ECO:0000256" key="1">
    <source>
        <dbReference type="SAM" id="MobiDB-lite"/>
    </source>
</evidence>
<organism evidence="2 3">
    <name type="scientific">Tanacetum coccineum</name>
    <dbReference type="NCBI Taxonomy" id="301880"/>
    <lineage>
        <taxon>Eukaryota</taxon>
        <taxon>Viridiplantae</taxon>
        <taxon>Streptophyta</taxon>
        <taxon>Embryophyta</taxon>
        <taxon>Tracheophyta</taxon>
        <taxon>Spermatophyta</taxon>
        <taxon>Magnoliopsida</taxon>
        <taxon>eudicotyledons</taxon>
        <taxon>Gunneridae</taxon>
        <taxon>Pentapetalae</taxon>
        <taxon>asterids</taxon>
        <taxon>campanulids</taxon>
        <taxon>Asterales</taxon>
        <taxon>Asteraceae</taxon>
        <taxon>Asteroideae</taxon>
        <taxon>Anthemideae</taxon>
        <taxon>Anthemidinae</taxon>
        <taxon>Tanacetum</taxon>
    </lineage>
</organism>
<feature type="region of interest" description="Disordered" evidence="1">
    <location>
        <begin position="117"/>
        <end position="137"/>
    </location>
</feature>
<protein>
    <submittedName>
        <fullName evidence="2">Uncharacterized protein</fullName>
    </submittedName>
</protein>
<reference evidence="2" key="2">
    <citation type="submission" date="2022-01" db="EMBL/GenBank/DDBJ databases">
        <authorList>
            <person name="Yamashiro T."/>
            <person name="Shiraishi A."/>
            <person name="Satake H."/>
            <person name="Nakayama K."/>
        </authorList>
    </citation>
    <scope>NUCLEOTIDE SEQUENCE</scope>
</reference>
<reference evidence="2" key="1">
    <citation type="journal article" date="2022" name="Int. J. Mol. Sci.">
        <title>Draft Genome of Tanacetum Coccineum: Genomic Comparison of Closely Related Tanacetum-Family Plants.</title>
        <authorList>
            <person name="Yamashiro T."/>
            <person name="Shiraishi A."/>
            <person name="Nakayama K."/>
            <person name="Satake H."/>
        </authorList>
    </citation>
    <scope>NUCLEOTIDE SEQUENCE</scope>
</reference>
<evidence type="ECO:0000313" key="3">
    <source>
        <dbReference type="Proteomes" id="UP001151760"/>
    </source>
</evidence>
<dbReference type="Proteomes" id="UP001151760">
    <property type="component" value="Unassembled WGS sequence"/>
</dbReference>
<comment type="caution">
    <text evidence="2">The sequence shown here is derived from an EMBL/GenBank/DDBJ whole genome shotgun (WGS) entry which is preliminary data.</text>
</comment>
<evidence type="ECO:0000313" key="2">
    <source>
        <dbReference type="EMBL" id="GJT09740.1"/>
    </source>
</evidence>
<gene>
    <name evidence="2" type="ORF">Tco_0856782</name>
</gene>
<proteinExistence type="predicted"/>
<name>A0ABQ5B4F8_9ASTR</name>
<accession>A0ABQ5B4F8</accession>